<evidence type="ECO:0000313" key="2">
    <source>
        <dbReference type="EMBL" id="GBP25075.1"/>
    </source>
</evidence>
<protein>
    <submittedName>
        <fullName evidence="2">Uncharacterized protein</fullName>
    </submittedName>
</protein>
<comment type="caution">
    <text evidence="2">The sequence shown here is derived from an EMBL/GenBank/DDBJ whole genome shotgun (WGS) entry which is preliminary data.</text>
</comment>
<feature type="compositionally biased region" description="Basic and acidic residues" evidence="1">
    <location>
        <begin position="146"/>
        <end position="156"/>
    </location>
</feature>
<proteinExistence type="predicted"/>
<dbReference type="EMBL" id="BGZK01000169">
    <property type="protein sequence ID" value="GBP25075.1"/>
    <property type="molecule type" value="Genomic_DNA"/>
</dbReference>
<evidence type="ECO:0000313" key="3">
    <source>
        <dbReference type="Proteomes" id="UP000299102"/>
    </source>
</evidence>
<accession>A0A4C1UF81</accession>
<organism evidence="2 3">
    <name type="scientific">Eumeta variegata</name>
    <name type="common">Bagworm moth</name>
    <name type="synonym">Eumeta japonica</name>
    <dbReference type="NCBI Taxonomy" id="151549"/>
    <lineage>
        <taxon>Eukaryota</taxon>
        <taxon>Metazoa</taxon>
        <taxon>Ecdysozoa</taxon>
        <taxon>Arthropoda</taxon>
        <taxon>Hexapoda</taxon>
        <taxon>Insecta</taxon>
        <taxon>Pterygota</taxon>
        <taxon>Neoptera</taxon>
        <taxon>Endopterygota</taxon>
        <taxon>Lepidoptera</taxon>
        <taxon>Glossata</taxon>
        <taxon>Ditrysia</taxon>
        <taxon>Tineoidea</taxon>
        <taxon>Psychidae</taxon>
        <taxon>Oiketicinae</taxon>
        <taxon>Eumeta</taxon>
    </lineage>
</organism>
<reference evidence="2 3" key="1">
    <citation type="journal article" date="2019" name="Commun. Biol.">
        <title>The bagworm genome reveals a unique fibroin gene that provides high tensile strength.</title>
        <authorList>
            <person name="Kono N."/>
            <person name="Nakamura H."/>
            <person name="Ohtoshi R."/>
            <person name="Tomita M."/>
            <person name="Numata K."/>
            <person name="Arakawa K."/>
        </authorList>
    </citation>
    <scope>NUCLEOTIDE SEQUENCE [LARGE SCALE GENOMIC DNA]</scope>
</reference>
<evidence type="ECO:0000256" key="1">
    <source>
        <dbReference type="SAM" id="MobiDB-lite"/>
    </source>
</evidence>
<feature type="region of interest" description="Disordered" evidence="1">
    <location>
        <begin position="146"/>
        <end position="170"/>
    </location>
</feature>
<keyword evidence="3" id="KW-1185">Reference proteome</keyword>
<dbReference type="AlphaFoldDB" id="A0A4C1UF81"/>
<name>A0A4C1UF81_EUMVA</name>
<gene>
    <name evidence="2" type="ORF">EVAR_19555_1</name>
</gene>
<feature type="region of interest" description="Disordered" evidence="1">
    <location>
        <begin position="1"/>
        <end position="33"/>
    </location>
</feature>
<dbReference type="Proteomes" id="UP000299102">
    <property type="component" value="Unassembled WGS sequence"/>
</dbReference>
<sequence>MPPMQFGSRCASAAPWPTRLRHGDRPARPADSQLAPPHRILHILSDILLLYIQEVSNERVPPLEMRVSMGDGNHLLSGGAHARFSLAWPNLVCQARPSLACKAWFGIDFQSWHNTTVKSERSRSGVVLRATVAVIRVALNHSRTDSNEVKSVEVDSKQSSSTSIPAEAPN</sequence>